<evidence type="ECO:0000256" key="3">
    <source>
        <dbReference type="RuleBase" id="RU000628"/>
    </source>
</evidence>
<comment type="similarity">
    <text evidence="1 3">Belongs to the plant LTP family.</text>
</comment>
<dbReference type="AlphaFoldDB" id="A0AAN9SND0"/>
<sequence length="115" mass="12561">MNMGTRFVFVMAFCFLLSRLSSSQSDDISCSQAIPLLFPCRLYLIGSADISSDCCVAVNTVNQLANTTEIRRNLCACFKSVANIIGVVPEKSRQLPQLCNISLSFPIDPSLDCNS</sequence>
<comment type="caution">
    <text evidence="6">The sequence shown here is derived from an EMBL/GenBank/DDBJ whole genome shotgun (WGS) entry which is preliminary data.</text>
</comment>
<feature type="chain" id="PRO_5043010249" description="Non-specific lipid-transfer protein" evidence="4">
    <location>
        <begin position="24"/>
        <end position="115"/>
    </location>
</feature>
<evidence type="ECO:0000313" key="7">
    <source>
        <dbReference type="Proteomes" id="UP001386955"/>
    </source>
</evidence>
<reference evidence="6 7" key="1">
    <citation type="submission" date="2024-01" db="EMBL/GenBank/DDBJ databases">
        <title>The genomes of 5 underutilized Papilionoideae crops provide insights into root nodulation and disease resistanc.</title>
        <authorList>
            <person name="Jiang F."/>
        </authorList>
    </citation>
    <scope>NUCLEOTIDE SEQUENCE [LARGE SCALE GENOMIC DNA]</scope>
    <source>
        <strain evidence="6">DUOXIRENSHENG_FW03</strain>
        <tissue evidence="6">Leaves</tissue>
    </source>
</reference>
<keyword evidence="3" id="KW-0813">Transport</keyword>
<keyword evidence="7" id="KW-1185">Reference proteome</keyword>
<dbReference type="SUPFAM" id="SSF47699">
    <property type="entry name" value="Bifunctional inhibitor/lipid-transfer protein/seed storage 2S albumin"/>
    <property type="match status" value="1"/>
</dbReference>
<dbReference type="Pfam" id="PF00234">
    <property type="entry name" value="Tryp_alpha_amyl"/>
    <property type="match status" value="1"/>
</dbReference>
<evidence type="ECO:0000256" key="1">
    <source>
        <dbReference type="ARBA" id="ARBA00009748"/>
    </source>
</evidence>
<dbReference type="GO" id="GO:0008289">
    <property type="term" value="F:lipid binding"/>
    <property type="evidence" value="ECO:0007669"/>
    <property type="project" value="UniProtKB-KW"/>
</dbReference>
<gene>
    <name evidence="6" type="ORF">VNO78_12443</name>
</gene>
<dbReference type="Proteomes" id="UP001386955">
    <property type="component" value="Unassembled WGS sequence"/>
</dbReference>
<keyword evidence="4" id="KW-0732">Signal</keyword>
<comment type="function">
    <text evidence="3">Plant non-specific lipid-transfer proteins transfer phospholipids as well as galactolipids across membranes. May play a role in wax or cutin deposition in the cell walls of expanding epidermal cells and certain secretory tissues.</text>
</comment>
<feature type="domain" description="Bifunctional inhibitor/plant lipid transfer protein/seed storage helical" evidence="5">
    <location>
        <begin position="30"/>
        <end position="113"/>
    </location>
</feature>
<dbReference type="InterPro" id="IPR036312">
    <property type="entry name" value="Bifun_inhib/LTP/seed_sf"/>
</dbReference>
<evidence type="ECO:0000313" key="6">
    <source>
        <dbReference type="EMBL" id="KAK7401127.1"/>
    </source>
</evidence>
<dbReference type="InterPro" id="IPR000528">
    <property type="entry name" value="Plant_nsLTP"/>
</dbReference>
<dbReference type="InterPro" id="IPR016140">
    <property type="entry name" value="Bifunc_inhib/LTP/seed_store"/>
</dbReference>
<organism evidence="6 7">
    <name type="scientific">Psophocarpus tetragonolobus</name>
    <name type="common">Winged bean</name>
    <name type="synonym">Dolichos tetragonolobus</name>
    <dbReference type="NCBI Taxonomy" id="3891"/>
    <lineage>
        <taxon>Eukaryota</taxon>
        <taxon>Viridiplantae</taxon>
        <taxon>Streptophyta</taxon>
        <taxon>Embryophyta</taxon>
        <taxon>Tracheophyta</taxon>
        <taxon>Spermatophyta</taxon>
        <taxon>Magnoliopsida</taxon>
        <taxon>eudicotyledons</taxon>
        <taxon>Gunneridae</taxon>
        <taxon>Pentapetalae</taxon>
        <taxon>rosids</taxon>
        <taxon>fabids</taxon>
        <taxon>Fabales</taxon>
        <taxon>Fabaceae</taxon>
        <taxon>Papilionoideae</taxon>
        <taxon>50 kb inversion clade</taxon>
        <taxon>NPAAA clade</taxon>
        <taxon>indigoferoid/millettioid clade</taxon>
        <taxon>Phaseoleae</taxon>
        <taxon>Psophocarpus</taxon>
    </lineage>
</organism>
<evidence type="ECO:0000256" key="2">
    <source>
        <dbReference type="ARBA" id="ARBA00023157"/>
    </source>
</evidence>
<dbReference type="Gene3D" id="1.10.110.10">
    <property type="entry name" value="Plant lipid-transfer and hydrophobic proteins"/>
    <property type="match status" value="1"/>
</dbReference>
<feature type="signal peptide" evidence="4">
    <location>
        <begin position="1"/>
        <end position="23"/>
    </location>
</feature>
<protein>
    <recommendedName>
        <fullName evidence="3">Non-specific lipid-transfer protein</fullName>
    </recommendedName>
</protein>
<keyword evidence="3" id="KW-0446">Lipid-binding</keyword>
<proteinExistence type="inferred from homology"/>
<name>A0AAN9SND0_PSOTE</name>
<evidence type="ECO:0000256" key="4">
    <source>
        <dbReference type="SAM" id="SignalP"/>
    </source>
</evidence>
<dbReference type="EMBL" id="JAYMYS010000003">
    <property type="protein sequence ID" value="KAK7401127.1"/>
    <property type="molecule type" value="Genomic_DNA"/>
</dbReference>
<dbReference type="SMART" id="SM00499">
    <property type="entry name" value="AAI"/>
    <property type="match status" value="1"/>
</dbReference>
<accession>A0AAN9SND0</accession>
<dbReference type="GO" id="GO:0006869">
    <property type="term" value="P:lipid transport"/>
    <property type="evidence" value="ECO:0007669"/>
    <property type="project" value="InterPro"/>
</dbReference>
<dbReference type="PRINTS" id="PR00382">
    <property type="entry name" value="LIPIDTRNSFER"/>
</dbReference>
<keyword evidence="2" id="KW-1015">Disulfide bond</keyword>
<dbReference type="PANTHER" id="PTHR33076">
    <property type="entry name" value="NON-SPECIFIC LIPID-TRANSFER PROTEIN 2-RELATED"/>
    <property type="match status" value="1"/>
</dbReference>
<evidence type="ECO:0000259" key="5">
    <source>
        <dbReference type="SMART" id="SM00499"/>
    </source>
</evidence>
<dbReference type="CDD" id="cd01960">
    <property type="entry name" value="nsLTP1"/>
    <property type="match status" value="1"/>
</dbReference>